<dbReference type="EMBL" id="RKHK01000001">
    <property type="protein sequence ID" value="ROR73128.1"/>
    <property type="molecule type" value="Genomic_DNA"/>
</dbReference>
<evidence type="ECO:0000313" key="2">
    <source>
        <dbReference type="Proteomes" id="UP000280668"/>
    </source>
</evidence>
<dbReference type="RefSeq" id="WP_123303588.1">
    <property type="nucleotide sequence ID" value="NZ_RKHK01000001.1"/>
</dbReference>
<name>A0A3N2BD12_9MICO</name>
<gene>
    <name evidence="1" type="ORF">EDD31_1494</name>
</gene>
<reference evidence="1 2" key="1">
    <citation type="submission" date="2018-11" db="EMBL/GenBank/DDBJ databases">
        <title>Sequencing the genomes of 1000 actinobacteria strains.</title>
        <authorList>
            <person name="Klenk H.-P."/>
        </authorList>
    </citation>
    <scope>NUCLEOTIDE SEQUENCE [LARGE SCALE GENOMIC DNA]</scope>
    <source>
        <strain evidence="1 2">DSM 11294</strain>
    </source>
</reference>
<keyword evidence="2" id="KW-1185">Reference proteome</keyword>
<organism evidence="1 2">
    <name type="scientific">Bogoriella caseilytica</name>
    <dbReference type="NCBI Taxonomy" id="56055"/>
    <lineage>
        <taxon>Bacteria</taxon>
        <taxon>Bacillati</taxon>
        <taxon>Actinomycetota</taxon>
        <taxon>Actinomycetes</taxon>
        <taxon>Micrococcales</taxon>
        <taxon>Bogoriellaceae</taxon>
        <taxon>Bogoriella</taxon>
    </lineage>
</organism>
<evidence type="ECO:0000313" key="1">
    <source>
        <dbReference type="EMBL" id="ROR73128.1"/>
    </source>
</evidence>
<sequence length="567" mass="60456">MSERTDALRSQAAREVHTLLEHGVEALGKRPRGHRGWMAMVKAALVGHHSGLKSGTGVVDVAERWLGELEALQAPSGLFTSGDNLASPPDSAFTINDAALTVAYLRRHAAEDALAPRLEGIMARALPALITGGVHTPNHRWEIASALVAAGDLLGGDLATAATHRAADWLGEGVDVDAEGLYSERSPNYAAYVSNPALLTLAQSLDRPELAGIVHENLHAQLDLTAPDGGIETIHSRRQDQFDGPFPLGPFASHFAVFAAECGRCRHGARRALGAPDLDAVDVLVRTELDERVAAGLRAAGRSAAVPEPEPPVDRWFAGPRLWRRSEGGHWSSVYGGSDVPAAGRIGSGLATNPTFLRAGWGAVEFSAMRLSRDFFAMGPFRAEQAVREADRMVLREELKTAYYQPLPERSRNAAGEYRLEHEGRFAAAMAFSERDADPVRLSTTVTYEPGTDGSLVSIGTEGAASGHALEIALPADTSIEGAQDLGEGRYLLTGATTLRRGADTVVIEPDTASSADVEATYDPGEAYTFLAGTDAMAGLRLYLTWRSPATVRLHIRGGTPSTTETR</sequence>
<dbReference type="OrthoDB" id="1290722at2"/>
<comment type="caution">
    <text evidence="1">The sequence shown here is derived from an EMBL/GenBank/DDBJ whole genome shotgun (WGS) entry which is preliminary data.</text>
</comment>
<evidence type="ECO:0008006" key="3">
    <source>
        <dbReference type="Google" id="ProtNLM"/>
    </source>
</evidence>
<dbReference type="Proteomes" id="UP000280668">
    <property type="component" value="Unassembled WGS sequence"/>
</dbReference>
<accession>A0A3N2BD12</accession>
<proteinExistence type="predicted"/>
<protein>
    <recommendedName>
        <fullName evidence="3">Heparinase II/III-like protein</fullName>
    </recommendedName>
</protein>
<dbReference type="AlphaFoldDB" id="A0A3N2BD12"/>